<evidence type="ECO:0000313" key="4">
    <source>
        <dbReference type="Proteomes" id="UP000297839"/>
    </source>
</evidence>
<dbReference type="PANTHER" id="PTHR39569">
    <property type="entry name" value="INORGANIC TRIPHOSPHATASE"/>
    <property type="match status" value="1"/>
</dbReference>
<feature type="domain" description="CHAD" evidence="2">
    <location>
        <begin position="252"/>
        <end position="518"/>
    </location>
</feature>
<organism evidence="3 4">
    <name type="scientific">Ramlibacter humi</name>
    <dbReference type="NCBI Taxonomy" id="2530451"/>
    <lineage>
        <taxon>Bacteria</taxon>
        <taxon>Pseudomonadati</taxon>
        <taxon>Pseudomonadota</taxon>
        <taxon>Betaproteobacteria</taxon>
        <taxon>Burkholderiales</taxon>
        <taxon>Comamonadaceae</taxon>
        <taxon>Ramlibacter</taxon>
    </lineage>
</organism>
<dbReference type="SMART" id="SM00880">
    <property type="entry name" value="CHAD"/>
    <property type="match status" value="1"/>
</dbReference>
<dbReference type="GO" id="GO:0046872">
    <property type="term" value="F:metal ion binding"/>
    <property type="evidence" value="ECO:0007669"/>
    <property type="project" value="TreeGrafter"/>
</dbReference>
<gene>
    <name evidence="3" type="ORF">EZ216_01875</name>
</gene>
<evidence type="ECO:0000313" key="3">
    <source>
        <dbReference type="EMBL" id="TFZ07938.1"/>
    </source>
</evidence>
<dbReference type="Gene3D" id="2.40.320.10">
    <property type="entry name" value="Hypothetical Protein Pfu-838710-001"/>
    <property type="match status" value="1"/>
</dbReference>
<accession>A0A4Z0CBX2</accession>
<proteinExistence type="predicted"/>
<dbReference type="Proteomes" id="UP000297839">
    <property type="component" value="Unassembled WGS sequence"/>
</dbReference>
<dbReference type="RefSeq" id="WP_135247876.1">
    <property type="nucleotide sequence ID" value="NZ_SMLK01000001.1"/>
</dbReference>
<dbReference type="InterPro" id="IPR038186">
    <property type="entry name" value="CHAD_dom_sf"/>
</dbReference>
<keyword evidence="4" id="KW-1185">Reference proteome</keyword>
<dbReference type="EMBL" id="SMLK01000001">
    <property type="protein sequence ID" value="TFZ07938.1"/>
    <property type="molecule type" value="Genomic_DNA"/>
</dbReference>
<evidence type="ECO:0000259" key="2">
    <source>
        <dbReference type="PROSITE" id="PS51708"/>
    </source>
</evidence>
<dbReference type="PANTHER" id="PTHR39569:SF1">
    <property type="entry name" value="INORGANIC TRIPHOSPHATASE"/>
    <property type="match status" value="1"/>
</dbReference>
<dbReference type="InterPro" id="IPR033469">
    <property type="entry name" value="CYTH-like_dom_sf"/>
</dbReference>
<reference evidence="3 4" key="1">
    <citation type="submission" date="2019-03" db="EMBL/GenBank/DDBJ databases">
        <title>Ramlibacter sp. 18x22-1, whole genome shotgun sequence.</title>
        <authorList>
            <person name="Zhang X."/>
            <person name="Feng G."/>
            <person name="Zhu H."/>
        </authorList>
    </citation>
    <scope>NUCLEOTIDE SEQUENCE [LARGE SCALE GENOMIC DNA]</scope>
    <source>
        <strain evidence="3 4">18x22-1</strain>
    </source>
</reference>
<dbReference type="PROSITE" id="PS51707">
    <property type="entry name" value="CYTH"/>
    <property type="match status" value="1"/>
</dbReference>
<dbReference type="Pfam" id="PF05235">
    <property type="entry name" value="CHAD"/>
    <property type="match status" value="1"/>
</dbReference>
<dbReference type="InterPro" id="IPR023577">
    <property type="entry name" value="CYTH_domain"/>
</dbReference>
<dbReference type="SUPFAM" id="SSF55154">
    <property type="entry name" value="CYTH-like phosphatases"/>
    <property type="match status" value="1"/>
</dbReference>
<dbReference type="CDD" id="cd07756">
    <property type="entry name" value="CYTH-like_Pase_CHAD"/>
    <property type="match status" value="1"/>
</dbReference>
<comment type="caution">
    <text evidence="3">The sequence shown here is derived from an EMBL/GenBank/DDBJ whole genome shotgun (WGS) entry which is preliminary data.</text>
</comment>
<dbReference type="GO" id="GO:0050355">
    <property type="term" value="F:inorganic triphosphate phosphatase activity"/>
    <property type="evidence" value="ECO:0007669"/>
    <property type="project" value="InterPro"/>
</dbReference>
<sequence length="518" mass="57404">MKNDDLKRRRRRVHRGASRPVRLLPAAPEASPAAGLERELKLEVPDGAWEGVARAMRGAELEQVPLRAVYLDTADGALARAGIALRLRREGADWVQTLKARGSGPFERLEDNVPVPSSGDAVPSPDLARHREPRVREALRRAVGDAPAAVLPLFEVSVTRHVRRMRFGDSLVELALDDGRISAAGRTRPIRELELELVEGGFGDLLQLARRWREKHGLWLAVASKAERGRRLAAGELYAPPAHAQLPVLPDGCSIGEFTSAVLASSLEQVLANAGEVAAGSQSDEHVHQLRVGLRRLRSALRELPWLAADRERAEAALAAVFRALGERRDRTHVLHTIQPLVEAAGGPALRMPPGFHESEDLGAAVRGDAFQDTLLALLQRTESVRTEDGDRLKRTLRALLSKLQRQVARDGERYTRLSPERQHRVRKRLKRLRYLAEFAGPLFPQKAVAKYLEAIRPAQEALGDYNDEVMAWQLYGELAHADPDAQFGVDWLAGRQKGEAKACQKALRKMGKAQVFW</sequence>
<dbReference type="OrthoDB" id="3034217at2"/>
<evidence type="ECO:0000259" key="1">
    <source>
        <dbReference type="PROSITE" id="PS51707"/>
    </source>
</evidence>
<dbReference type="PROSITE" id="PS51708">
    <property type="entry name" value="CHAD"/>
    <property type="match status" value="1"/>
</dbReference>
<protein>
    <submittedName>
        <fullName evidence="3">CYTH and CHAD domain-containing protein</fullName>
    </submittedName>
</protein>
<dbReference type="Gene3D" id="1.40.20.10">
    <property type="entry name" value="CHAD domain"/>
    <property type="match status" value="1"/>
</dbReference>
<dbReference type="SMART" id="SM01118">
    <property type="entry name" value="CYTH"/>
    <property type="match status" value="1"/>
</dbReference>
<dbReference type="InterPro" id="IPR007899">
    <property type="entry name" value="CHAD_dom"/>
</dbReference>
<dbReference type="Pfam" id="PF01928">
    <property type="entry name" value="CYTH"/>
    <property type="match status" value="1"/>
</dbReference>
<name>A0A4Z0CBX2_9BURK</name>
<dbReference type="AlphaFoldDB" id="A0A4Z0CBX2"/>
<feature type="domain" description="CYTH" evidence="1">
    <location>
        <begin position="35"/>
        <end position="236"/>
    </location>
</feature>
<dbReference type="InterPro" id="IPR039013">
    <property type="entry name" value="YgiF"/>
</dbReference>